<dbReference type="SUPFAM" id="SSF144091">
    <property type="entry name" value="Rhomboid-like"/>
    <property type="match status" value="1"/>
</dbReference>
<evidence type="ECO:0000256" key="3">
    <source>
        <dbReference type="ARBA" id="ARBA00022989"/>
    </source>
</evidence>
<sequence>MLRNTLKNAPATTAIAALCTLVFVVTAIQARSITDVIWDSPVGESTVLFGPMVFEWGYLRTLTAGFLHLDITHLALNMFMLVLIGAEVERFVGTGPYAVAYGAGVLWSSASVLAFNFTTPTAGASGALYMLMAVLIAVAYRRSTDLKAPLTLVAVNVVYSLISESVSLWGHMGGLVVGLVMAWPLTSSSMRTRWIAAWAALVLAVPVIWGLTIPSTTPVY</sequence>
<evidence type="ECO:0000313" key="10">
    <source>
        <dbReference type="Proteomes" id="UP000642876"/>
    </source>
</evidence>
<dbReference type="Proteomes" id="UP000516235">
    <property type="component" value="Chromosome"/>
</dbReference>
<protein>
    <submittedName>
        <fullName evidence="8">Rhomboid family intramembrane serine protease</fullName>
    </submittedName>
</protein>
<dbReference type="GO" id="GO:0006508">
    <property type="term" value="P:proteolysis"/>
    <property type="evidence" value="ECO:0007669"/>
    <property type="project" value="UniProtKB-KW"/>
</dbReference>
<evidence type="ECO:0000256" key="2">
    <source>
        <dbReference type="ARBA" id="ARBA00022692"/>
    </source>
</evidence>
<proteinExistence type="predicted"/>
<evidence type="ECO:0000256" key="1">
    <source>
        <dbReference type="ARBA" id="ARBA00004141"/>
    </source>
</evidence>
<keyword evidence="8" id="KW-0378">Hydrolase</keyword>
<reference evidence="9 10" key="1">
    <citation type="submission" date="2020-08" db="EMBL/GenBank/DDBJ databases">
        <title>novel species in genus Corynebacterium.</title>
        <authorList>
            <person name="Zhang G."/>
        </authorList>
    </citation>
    <scope>NUCLEOTIDE SEQUENCE [LARGE SCALE GENOMIC DNA]</scope>
    <source>
        <strain evidence="8">Zg-917</strain>
        <strain evidence="9 10">zg-917</strain>
    </source>
</reference>
<keyword evidence="3 5" id="KW-1133">Transmembrane helix</keyword>
<evidence type="ECO:0000313" key="7">
    <source>
        <dbReference type="EMBL" id="MBC3179236.1"/>
    </source>
</evidence>
<dbReference type="RefSeq" id="WP_171193083.1">
    <property type="nucleotide sequence ID" value="NZ_CP061032.1"/>
</dbReference>
<organism evidence="8 9">
    <name type="scientific">Corynebacterium lujinxingii</name>
    <dbReference type="NCBI Taxonomy" id="2763010"/>
    <lineage>
        <taxon>Bacteria</taxon>
        <taxon>Bacillati</taxon>
        <taxon>Actinomycetota</taxon>
        <taxon>Actinomycetes</taxon>
        <taxon>Mycobacteriales</taxon>
        <taxon>Corynebacteriaceae</taxon>
        <taxon>Corynebacterium</taxon>
    </lineage>
</organism>
<dbReference type="Gene3D" id="1.20.1540.10">
    <property type="entry name" value="Rhomboid-like"/>
    <property type="match status" value="1"/>
</dbReference>
<gene>
    <name evidence="7" type="ORF">H7348_07950</name>
    <name evidence="8" type="ORF">IAU68_00150</name>
</gene>
<feature type="transmembrane region" description="Helical" evidence="5">
    <location>
        <begin position="121"/>
        <end position="139"/>
    </location>
</feature>
<feature type="transmembrane region" description="Helical" evidence="5">
    <location>
        <begin position="66"/>
        <end position="86"/>
    </location>
</feature>
<feature type="transmembrane region" description="Helical" evidence="5">
    <location>
        <begin position="146"/>
        <end position="162"/>
    </location>
</feature>
<keyword evidence="4 5" id="KW-0472">Membrane</keyword>
<dbReference type="GO" id="GO:0016020">
    <property type="term" value="C:membrane"/>
    <property type="evidence" value="ECO:0007669"/>
    <property type="project" value="UniProtKB-SubCell"/>
</dbReference>
<evidence type="ECO:0000313" key="8">
    <source>
        <dbReference type="EMBL" id="QNP90255.1"/>
    </source>
</evidence>
<feature type="transmembrane region" description="Helical" evidence="5">
    <location>
        <begin position="168"/>
        <end position="187"/>
    </location>
</feature>
<evidence type="ECO:0000259" key="6">
    <source>
        <dbReference type="Pfam" id="PF01694"/>
    </source>
</evidence>
<dbReference type="EMBL" id="CP061032">
    <property type="protein sequence ID" value="QNP90255.1"/>
    <property type="molecule type" value="Genomic_DNA"/>
</dbReference>
<dbReference type="PANTHER" id="PTHR43066">
    <property type="entry name" value="RHOMBOID-RELATED PROTEIN"/>
    <property type="match status" value="1"/>
</dbReference>
<dbReference type="EMBL" id="JACMYE010000006">
    <property type="protein sequence ID" value="MBC3179236.1"/>
    <property type="molecule type" value="Genomic_DNA"/>
</dbReference>
<dbReference type="InterPro" id="IPR035952">
    <property type="entry name" value="Rhomboid-like_sf"/>
</dbReference>
<keyword evidence="10" id="KW-1185">Reference proteome</keyword>
<evidence type="ECO:0000256" key="5">
    <source>
        <dbReference type="SAM" id="Phobius"/>
    </source>
</evidence>
<evidence type="ECO:0000313" key="9">
    <source>
        <dbReference type="Proteomes" id="UP000516235"/>
    </source>
</evidence>
<dbReference type="PANTHER" id="PTHR43066:SF11">
    <property type="entry name" value="PEPTIDASE S54 RHOMBOID DOMAIN-CONTAINING PROTEIN"/>
    <property type="match status" value="1"/>
</dbReference>
<dbReference type="Pfam" id="PF01694">
    <property type="entry name" value="Rhomboid"/>
    <property type="match status" value="1"/>
</dbReference>
<dbReference type="InterPro" id="IPR022764">
    <property type="entry name" value="Peptidase_S54_rhomboid_dom"/>
</dbReference>
<keyword evidence="8" id="KW-0645">Protease</keyword>
<comment type="subcellular location">
    <subcellularLocation>
        <location evidence="1">Membrane</location>
        <topology evidence="1">Multi-pass membrane protein</topology>
    </subcellularLocation>
</comment>
<keyword evidence="2 5" id="KW-0812">Transmembrane</keyword>
<feature type="transmembrane region" description="Helical" evidence="5">
    <location>
        <begin position="194"/>
        <end position="213"/>
    </location>
</feature>
<feature type="transmembrane region" description="Helical" evidence="5">
    <location>
        <begin position="98"/>
        <end position="115"/>
    </location>
</feature>
<name>A0A7H0JYY9_9CORY</name>
<dbReference type="AlphaFoldDB" id="A0A7H0JYY9"/>
<feature type="domain" description="Peptidase S54 rhomboid" evidence="6">
    <location>
        <begin position="57"/>
        <end position="186"/>
    </location>
</feature>
<accession>A0A7H0JYY9</accession>
<evidence type="ECO:0000256" key="4">
    <source>
        <dbReference type="ARBA" id="ARBA00023136"/>
    </source>
</evidence>
<dbReference type="KEGG" id="cluj:IAU68_00150"/>
<dbReference type="GO" id="GO:0004252">
    <property type="term" value="F:serine-type endopeptidase activity"/>
    <property type="evidence" value="ECO:0007669"/>
    <property type="project" value="InterPro"/>
</dbReference>
<dbReference type="Proteomes" id="UP000642876">
    <property type="component" value="Unassembled WGS sequence"/>
</dbReference>